<proteinExistence type="predicted"/>
<dbReference type="RefSeq" id="WP_091238130.1">
    <property type="nucleotide sequence ID" value="NZ_FNAG01000001.1"/>
</dbReference>
<dbReference type="STRING" id="265719.SAMN04488509_101386"/>
<keyword evidence="3" id="KW-1185">Reference proteome</keyword>
<dbReference type="InterPro" id="IPR007486">
    <property type="entry name" value="YebE"/>
</dbReference>
<dbReference type="InterPro" id="IPR029024">
    <property type="entry name" value="TerB-like"/>
</dbReference>
<dbReference type="CDD" id="cd07178">
    <property type="entry name" value="terB_like_YebE"/>
    <property type="match status" value="1"/>
</dbReference>
<evidence type="ECO:0000313" key="3">
    <source>
        <dbReference type="Proteomes" id="UP000199603"/>
    </source>
</evidence>
<feature type="compositionally biased region" description="Low complexity" evidence="1">
    <location>
        <begin position="69"/>
        <end position="83"/>
    </location>
</feature>
<accession>A0A1G6S9F8</accession>
<feature type="region of interest" description="Disordered" evidence="1">
    <location>
        <begin position="69"/>
        <end position="101"/>
    </location>
</feature>
<dbReference type="EMBL" id="FNAG01000001">
    <property type="protein sequence ID" value="SDD13552.1"/>
    <property type="molecule type" value="Genomic_DNA"/>
</dbReference>
<sequence length="226" mass="23286">MFDPERLLKQMLGGALGGALGGDRGRKKYKSRGGIGGALGGLGTGQKAALGLGALGVAMAAWEHYKGQSTSPASAAPTAQPLPAMSPPPPPPPPPAPAAIPAPIHAQRTLVPEALLVIRSMIAAAAADGLIDGNEREAILGRAQDAGLDADDLAALRHELAQPLSMPELLAQTPAHLAAEVYAAALITISIDTEAERRWMQRLAEGLKLDDSQRAELDAQFASLPQ</sequence>
<feature type="compositionally biased region" description="Pro residues" evidence="1">
    <location>
        <begin position="84"/>
        <end position="100"/>
    </location>
</feature>
<evidence type="ECO:0000256" key="1">
    <source>
        <dbReference type="SAM" id="MobiDB-lite"/>
    </source>
</evidence>
<name>A0A1G6S9F8_9GAMM</name>
<dbReference type="Pfam" id="PF04391">
    <property type="entry name" value="DUF533"/>
    <property type="match status" value="1"/>
</dbReference>
<reference evidence="2 3" key="1">
    <citation type="submission" date="2016-10" db="EMBL/GenBank/DDBJ databases">
        <authorList>
            <person name="de Groot N.N."/>
        </authorList>
    </citation>
    <scope>NUCLEOTIDE SEQUENCE [LARGE SCALE GENOMIC DNA]</scope>
    <source>
        <strain evidence="2 3">DSM 16957</strain>
    </source>
</reference>
<dbReference type="SUPFAM" id="SSF158682">
    <property type="entry name" value="TerB-like"/>
    <property type="match status" value="1"/>
</dbReference>
<gene>
    <name evidence="2" type="ORF">SAMN04488509_101386</name>
</gene>
<dbReference type="AlphaFoldDB" id="A0A1G6S9F8"/>
<dbReference type="OrthoDB" id="5459344at2"/>
<dbReference type="Proteomes" id="UP000199603">
    <property type="component" value="Unassembled WGS sequence"/>
</dbReference>
<organism evidence="2 3">
    <name type="scientific">Aquimonas voraii</name>
    <dbReference type="NCBI Taxonomy" id="265719"/>
    <lineage>
        <taxon>Bacteria</taxon>
        <taxon>Pseudomonadati</taxon>
        <taxon>Pseudomonadota</taxon>
        <taxon>Gammaproteobacteria</taxon>
        <taxon>Lysobacterales</taxon>
        <taxon>Lysobacteraceae</taxon>
        <taxon>Aquimonas</taxon>
    </lineage>
</organism>
<evidence type="ECO:0000313" key="2">
    <source>
        <dbReference type="EMBL" id="SDD13552.1"/>
    </source>
</evidence>
<protein>
    <submittedName>
        <fullName evidence="2">Uncharacterized membrane protein YebE, DUF533 family</fullName>
    </submittedName>
</protein>